<keyword evidence="3" id="KW-1185">Reference proteome</keyword>
<feature type="compositionally biased region" description="Basic residues" evidence="1">
    <location>
        <begin position="44"/>
        <end position="54"/>
    </location>
</feature>
<gene>
    <name evidence="2" type="ORF">RPR59_02840</name>
</gene>
<evidence type="ECO:0000313" key="3">
    <source>
        <dbReference type="Proteomes" id="UP001302249"/>
    </source>
</evidence>
<reference evidence="2 3" key="1">
    <citation type="submission" date="2023-09" db="EMBL/GenBank/DDBJ databases">
        <authorList>
            <person name="Rey-Velasco X."/>
        </authorList>
    </citation>
    <scope>NUCLEOTIDE SEQUENCE [LARGE SCALE GENOMIC DNA]</scope>
    <source>
        <strain evidence="2 3">W311</strain>
    </source>
</reference>
<feature type="region of interest" description="Disordered" evidence="1">
    <location>
        <begin position="41"/>
        <end position="66"/>
    </location>
</feature>
<sequence length="66" mass="7791">MRIGRIAVTGVLIAGGLALSGCYNDRPGYWGDRYGRYHHDRHDRDHHHGRHHHDRDHDRDRRGGWD</sequence>
<evidence type="ECO:0000256" key="1">
    <source>
        <dbReference type="SAM" id="MobiDB-lite"/>
    </source>
</evidence>
<dbReference type="RefSeq" id="WP_313916458.1">
    <property type="nucleotide sequence ID" value="NZ_CP135076.1"/>
</dbReference>
<dbReference type="Proteomes" id="UP001302249">
    <property type="component" value="Chromosome"/>
</dbReference>
<dbReference type="EMBL" id="CP135076">
    <property type="protein sequence ID" value="WNO54214.1"/>
    <property type="molecule type" value="Genomic_DNA"/>
</dbReference>
<protein>
    <recommendedName>
        <fullName evidence="4">Lipoprotein</fullName>
    </recommendedName>
</protein>
<organism evidence="2 3">
    <name type="scientific">Stakelama saccharophila</name>
    <dbReference type="NCBI Taxonomy" id="3075605"/>
    <lineage>
        <taxon>Bacteria</taxon>
        <taxon>Pseudomonadati</taxon>
        <taxon>Pseudomonadota</taxon>
        <taxon>Alphaproteobacteria</taxon>
        <taxon>Sphingomonadales</taxon>
        <taxon>Sphingomonadaceae</taxon>
        <taxon>Stakelama</taxon>
    </lineage>
</organism>
<accession>A0ABZ0BAB6</accession>
<evidence type="ECO:0000313" key="2">
    <source>
        <dbReference type="EMBL" id="WNO54214.1"/>
    </source>
</evidence>
<dbReference type="PROSITE" id="PS51257">
    <property type="entry name" value="PROKAR_LIPOPROTEIN"/>
    <property type="match status" value="1"/>
</dbReference>
<name>A0ABZ0BAB6_9SPHN</name>
<proteinExistence type="predicted"/>
<feature type="compositionally biased region" description="Basic and acidic residues" evidence="1">
    <location>
        <begin position="55"/>
        <end position="66"/>
    </location>
</feature>
<evidence type="ECO:0008006" key="4">
    <source>
        <dbReference type="Google" id="ProtNLM"/>
    </source>
</evidence>